<dbReference type="PANTHER" id="PTHR35109">
    <property type="entry name" value="GLUTAMATE RACEMASE"/>
    <property type="match status" value="1"/>
</dbReference>
<name>A0A834WWK6_9FABA</name>
<proteinExistence type="predicted"/>
<accession>A0A834WWK6</accession>
<dbReference type="AlphaFoldDB" id="A0A834WWK6"/>
<organism evidence="1 2">
    <name type="scientific">Senna tora</name>
    <dbReference type="NCBI Taxonomy" id="362788"/>
    <lineage>
        <taxon>Eukaryota</taxon>
        <taxon>Viridiplantae</taxon>
        <taxon>Streptophyta</taxon>
        <taxon>Embryophyta</taxon>
        <taxon>Tracheophyta</taxon>
        <taxon>Spermatophyta</taxon>
        <taxon>Magnoliopsida</taxon>
        <taxon>eudicotyledons</taxon>
        <taxon>Gunneridae</taxon>
        <taxon>Pentapetalae</taxon>
        <taxon>rosids</taxon>
        <taxon>fabids</taxon>
        <taxon>Fabales</taxon>
        <taxon>Fabaceae</taxon>
        <taxon>Caesalpinioideae</taxon>
        <taxon>Cassia clade</taxon>
        <taxon>Senna</taxon>
    </lineage>
</organism>
<dbReference type="OrthoDB" id="1930788at2759"/>
<comment type="caution">
    <text evidence="1">The sequence shown here is derived from an EMBL/GenBank/DDBJ whole genome shotgun (WGS) entry which is preliminary data.</text>
</comment>
<dbReference type="PANTHER" id="PTHR35109:SF2">
    <property type="entry name" value="LATE EMBRYOGENESIS ABUNDANT PROTEIN"/>
    <property type="match status" value="1"/>
</dbReference>
<evidence type="ECO:0000313" key="1">
    <source>
        <dbReference type="EMBL" id="KAF7833677.1"/>
    </source>
</evidence>
<dbReference type="EMBL" id="JAAIUW010000005">
    <property type="protein sequence ID" value="KAF7833677.1"/>
    <property type="molecule type" value="Genomic_DNA"/>
</dbReference>
<sequence>MRETKKLEMDETLKSKNYAEGNDNNTLIWVPHEKTGIYYPKGQEKVMEGVPQYAGKDVGIKVSIKVDIVANSSGTNTGSWFESESLLYRGSRGKFTAMLSWAPVESVNLSFFTLSLTGTLNRGPPKKIESPVYIRFCACCTEGLSMDDEESCGGGFTGRLP</sequence>
<evidence type="ECO:0000313" key="2">
    <source>
        <dbReference type="Proteomes" id="UP000634136"/>
    </source>
</evidence>
<reference evidence="1" key="1">
    <citation type="submission" date="2020-09" db="EMBL/GenBank/DDBJ databases">
        <title>Genome-Enabled Discovery of Anthraquinone Biosynthesis in Senna tora.</title>
        <authorList>
            <person name="Kang S.-H."/>
            <person name="Pandey R.P."/>
            <person name="Lee C.-M."/>
            <person name="Sim J.-S."/>
            <person name="Jeong J.-T."/>
            <person name="Choi B.-S."/>
            <person name="Jung M."/>
            <person name="Ginzburg D."/>
            <person name="Zhao K."/>
            <person name="Won S.Y."/>
            <person name="Oh T.-J."/>
            <person name="Yu Y."/>
            <person name="Kim N.-H."/>
            <person name="Lee O.R."/>
            <person name="Lee T.-H."/>
            <person name="Bashyal P."/>
            <person name="Kim T.-S."/>
            <person name="Lee W.-H."/>
            <person name="Kawkins C."/>
            <person name="Kim C.-K."/>
            <person name="Kim J.S."/>
            <person name="Ahn B.O."/>
            <person name="Rhee S.Y."/>
            <person name="Sohng J.K."/>
        </authorList>
    </citation>
    <scope>NUCLEOTIDE SEQUENCE</scope>
    <source>
        <tissue evidence="1">Leaf</tissue>
    </source>
</reference>
<dbReference type="Proteomes" id="UP000634136">
    <property type="component" value="Unassembled WGS sequence"/>
</dbReference>
<keyword evidence="2" id="KW-1185">Reference proteome</keyword>
<protein>
    <submittedName>
        <fullName evidence="1">Putative Late embryogenesis abundant protein, LEA5-type</fullName>
    </submittedName>
</protein>
<gene>
    <name evidence="1" type="ORF">G2W53_016010</name>
</gene>